<sequence>MSDLAWDIQTVSEEWLVGFCGRLVKEGKTIRGCFGGDRVIKLSETIVAKFGIGVMASEAETQRFACQKVDSKIVYVPQVYRYFHWNDFGYLFMEYVPGRQLDELDLDEHTDVITRVAQIIKHLGTIESGQIPGPIGGGQPQGYLWGDNGAGTTFTSTSDLEDWLNKRLSIRDKSIDLTSHPLVLCHMDLCRRNMILRDDNTISLVDWGCSGLYPRYFEFASLSFMMPYDGSSEKPLIQATATLMSWTNDDKELIGLLKLARAVALRYSLDNENKYGIPESLHSWCPPPMLSRSSSPS</sequence>
<dbReference type="InterPro" id="IPR051678">
    <property type="entry name" value="AGP_Transferase"/>
</dbReference>
<gene>
    <name evidence="2" type="ORF">BCIN_16g03850</name>
</gene>
<dbReference type="EMBL" id="CP009820">
    <property type="protein sequence ID" value="ATZ58670.1"/>
    <property type="molecule type" value="Genomic_DNA"/>
</dbReference>
<dbReference type="Pfam" id="PF01636">
    <property type="entry name" value="APH"/>
    <property type="match status" value="1"/>
</dbReference>
<dbReference type="OrthoDB" id="4177236at2759"/>
<dbReference type="PANTHER" id="PTHR21310:SF39">
    <property type="entry name" value="AMINOGLYCOSIDE PHOSPHOTRANSFERASE DOMAIN-CONTAINING PROTEIN"/>
    <property type="match status" value="1"/>
</dbReference>
<name>A0A384K768_BOTFB</name>
<dbReference type="Gene3D" id="3.90.1200.10">
    <property type="match status" value="1"/>
</dbReference>
<dbReference type="Proteomes" id="UP000001798">
    <property type="component" value="Chromosome 16"/>
</dbReference>
<accession>A0A384K768</accession>
<evidence type="ECO:0000313" key="3">
    <source>
        <dbReference type="Proteomes" id="UP000001798"/>
    </source>
</evidence>
<dbReference type="AlphaFoldDB" id="A0A384K768"/>
<dbReference type="RefSeq" id="XP_024553935.1">
    <property type="nucleotide sequence ID" value="XM_024698118.1"/>
</dbReference>
<proteinExistence type="predicted"/>
<feature type="domain" description="Aminoglycoside phosphotransferase" evidence="1">
    <location>
        <begin position="69"/>
        <end position="233"/>
    </location>
</feature>
<dbReference type="VEuPathDB" id="FungiDB:Bcin16g03850"/>
<dbReference type="SUPFAM" id="SSF56112">
    <property type="entry name" value="Protein kinase-like (PK-like)"/>
    <property type="match status" value="1"/>
</dbReference>
<reference evidence="2 3" key="3">
    <citation type="journal article" date="2017" name="Mol. Plant Pathol.">
        <title>A gapless genome sequence of the fungus Botrytis cinerea.</title>
        <authorList>
            <person name="Van Kan J.A."/>
            <person name="Stassen J.H."/>
            <person name="Mosbach A."/>
            <person name="Van Der Lee T.A."/>
            <person name="Faino L."/>
            <person name="Farmer A.D."/>
            <person name="Papasotiriou D.G."/>
            <person name="Zhou S."/>
            <person name="Seidl M.F."/>
            <person name="Cottam E."/>
            <person name="Edel D."/>
            <person name="Hahn M."/>
            <person name="Schwartz D.C."/>
            <person name="Dietrich R.A."/>
            <person name="Widdison S."/>
            <person name="Scalliet G."/>
        </authorList>
    </citation>
    <scope>NUCLEOTIDE SEQUENCE [LARGE SCALE GENOMIC DNA]</scope>
    <source>
        <strain evidence="2 3">B05.10</strain>
    </source>
</reference>
<keyword evidence="3" id="KW-1185">Reference proteome</keyword>
<dbReference type="InterPro" id="IPR011009">
    <property type="entry name" value="Kinase-like_dom_sf"/>
</dbReference>
<dbReference type="PANTHER" id="PTHR21310">
    <property type="entry name" value="AMINOGLYCOSIDE PHOSPHOTRANSFERASE-RELATED-RELATED"/>
    <property type="match status" value="1"/>
</dbReference>
<evidence type="ECO:0000259" key="1">
    <source>
        <dbReference type="Pfam" id="PF01636"/>
    </source>
</evidence>
<dbReference type="GeneID" id="5431226"/>
<dbReference type="InterPro" id="IPR002575">
    <property type="entry name" value="Aminoglycoside_PTrfase"/>
</dbReference>
<evidence type="ECO:0000313" key="2">
    <source>
        <dbReference type="EMBL" id="ATZ58670.1"/>
    </source>
</evidence>
<reference evidence="2 3" key="1">
    <citation type="journal article" date="2011" name="PLoS Genet.">
        <title>Genomic analysis of the necrotrophic fungal pathogens Sclerotinia sclerotiorum and Botrytis cinerea.</title>
        <authorList>
            <person name="Amselem J."/>
            <person name="Cuomo C.A."/>
            <person name="van Kan J.A."/>
            <person name="Viaud M."/>
            <person name="Benito E.P."/>
            <person name="Couloux A."/>
            <person name="Coutinho P.M."/>
            <person name="de Vries R.P."/>
            <person name="Dyer P.S."/>
            <person name="Fillinger S."/>
            <person name="Fournier E."/>
            <person name="Gout L."/>
            <person name="Hahn M."/>
            <person name="Kohn L."/>
            <person name="Lapalu N."/>
            <person name="Plummer K.M."/>
            <person name="Pradier J.M."/>
            <person name="Quevillon E."/>
            <person name="Sharon A."/>
            <person name="Simon A."/>
            <person name="ten Have A."/>
            <person name="Tudzynski B."/>
            <person name="Tudzynski P."/>
            <person name="Wincker P."/>
            <person name="Andrew M."/>
            <person name="Anthouard V."/>
            <person name="Beever R.E."/>
            <person name="Beffa R."/>
            <person name="Benoit I."/>
            <person name="Bouzid O."/>
            <person name="Brault B."/>
            <person name="Chen Z."/>
            <person name="Choquer M."/>
            <person name="Collemare J."/>
            <person name="Cotton P."/>
            <person name="Danchin E.G."/>
            <person name="Da Silva C."/>
            <person name="Gautier A."/>
            <person name="Giraud C."/>
            <person name="Giraud T."/>
            <person name="Gonzalez C."/>
            <person name="Grossetete S."/>
            <person name="Guldener U."/>
            <person name="Henrissat B."/>
            <person name="Howlett B.J."/>
            <person name="Kodira C."/>
            <person name="Kretschmer M."/>
            <person name="Lappartient A."/>
            <person name="Leroch M."/>
            <person name="Levis C."/>
            <person name="Mauceli E."/>
            <person name="Neuveglise C."/>
            <person name="Oeser B."/>
            <person name="Pearson M."/>
            <person name="Poulain J."/>
            <person name="Poussereau N."/>
            <person name="Quesneville H."/>
            <person name="Rascle C."/>
            <person name="Schumacher J."/>
            <person name="Segurens B."/>
            <person name="Sexton A."/>
            <person name="Silva E."/>
            <person name="Sirven C."/>
            <person name="Soanes D.M."/>
            <person name="Talbot N.J."/>
            <person name="Templeton M."/>
            <person name="Yandava C."/>
            <person name="Yarden O."/>
            <person name="Zeng Q."/>
            <person name="Rollins J.A."/>
            <person name="Lebrun M.H."/>
            <person name="Dickman M."/>
        </authorList>
    </citation>
    <scope>NUCLEOTIDE SEQUENCE [LARGE SCALE GENOMIC DNA]</scope>
    <source>
        <strain evidence="2 3">B05.10</strain>
    </source>
</reference>
<dbReference type="KEGG" id="bfu:BCIN_16g03850"/>
<organism evidence="2 3">
    <name type="scientific">Botryotinia fuckeliana (strain B05.10)</name>
    <name type="common">Noble rot fungus</name>
    <name type="synonym">Botrytis cinerea</name>
    <dbReference type="NCBI Taxonomy" id="332648"/>
    <lineage>
        <taxon>Eukaryota</taxon>
        <taxon>Fungi</taxon>
        <taxon>Dikarya</taxon>
        <taxon>Ascomycota</taxon>
        <taxon>Pezizomycotina</taxon>
        <taxon>Leotiomycetes</taxon>
        <taxon>Helotiales</taxon>
        <taxon>Sclerotiniaceae</taxon>
        <taxon>Botrytis</taxon>
    </lineage>
</organism>
<reference evidence="2 3" key="2">
    <citation type="journal article" date="2012" name="Eukaryot. Cell">
        <title>Genome update of Botrytis cinerea strains B05.10 and T4.</title>
        <authorList>
            <person name="Staats M."/>
            <person name="van Kan J.A."/>
        </authorList>
    </citation>
    <scope>NUCLEOTIDE SEQUENCE [LARGE SCALE GENOMIC DNA]</scope>
    <source>
        <strain evidence="2 3">B05.10</strain>
    </source>
</reference>
<protein>
    <recommendedName>
        <fullName evidence="1">Aminoglycoside phosphotransferase domain-containing protein</fullName>
    </recommendedName>
</protein>